<keyword evidence="2 6" id="KW-0812">Transmembrane</keyword>
<evidence type="ECO:0000256" key="4">
    <source>
        <dbReference type="ARBA" id="ARBA00023136"/>
    </source>
</evidence>
<evidence type="ECO:0000256" key="2">
    <source>
        <dbReference type="ARBA" id="ARBA00022692"/>
    </source>
</evidence>
<feature type="transmembrane region" description="Helical" evidence="6">
    <location>
        <begin position="131"/>
        <end position="150"/>
    </location>
</feature>
<name>A0A423VS52_9PEZI</name>
<feature type="transmembrane region" description="Helical" evidence="6">
    <location>
        <begin position="240"/>
        <end position="265"/>
    </location>
</feature>
<protein>
    <recommendedName>
        <fullName evidence="7">Rhodopsin domain-containing protein</fullName>
    </recommendedName>
</protein>
<dbReference type="Proteomes" id="UP000283895">
    <property type="component" value="Unassembled WGS sequence"/>
</dbReference>
<gene>
    <name evidence="8" type="ORF">VMCG_08794</name>
</gene>
<organism evidence="8 9">
    <name type="scientific">Cytospora schulzeri</name>
    <dbReference type="NCBI Taxonomy" id="448051"/>
    <lineage>
        <taxon>Eukaryota</taxon>
        <taxon>Fungi</taxon>
        <taxon>Dikarya</taxon>
        <taxon>Ascomycota</taxon>
        <taxon>Pezizomycotina</taxon>
        <taxon>Sordariomycetes</taxon>
        <taxon>Sordariomycetidae</taxon>
        <taxon>Diaporthales</taxon>
        <taxon>Cytosporaceae</taxon>
        <taxon>Cytospora</taxon>
    </lineage>
</organism>
<keyword evidence="9" id="KW-1185">Reference proteome</keyword>
<dbReference type="Pfam" id="PF20684">
    <property type="entry name" value="Fung_rhodopsin"/>
    <property type="match status" value="1"/>
</dbReference>
<evidence type="ECO:0000259" key="7">
    <source>
        <dbReference type="Pfam" id="PF20684"/>
    </source>
</evidence>
<reference evidence="8 9" key="1">
    <citation type="submission" date="2015-09" db="EMBL/GenBank/DDBJ databases">
        <title>Host preference determinants of Valsa canker pathogens revealed by comparative genomics.</title>
        <authorList>
            <person name="Yin Z."/>
            <person name="Huang L."/>
        </authorList>
    </citation>
    <scope>NUCLEOTIDE SEQUENCE [LARGE SCALE GENOMIC DNA]</scope>
    <source>
        <strain evidence="8 9">03-1</strain>
    </source>
</reference>
<accession>A0A423VS52</accession>
<comment type="similarity">
    <text evidence="5">Belongs to the SAT4 family.</text>
</comment>
<feature type="transmembrane region" description="Helical" evidence="6">
    <location>
        <begin position="49"/>
        <end position="68"/>
    </location>
</feature>
<comment type="subcellular location">
    <subcellularLocation>
        <location evidence="1">Membrane</location>
        <topology evidence="1">Multi-pass membrane protein</topology>
    </subcellularLocation>
</comment>
<dbReference type="EMBL" id="LKEA01000043">
    <property type="protein sequence ID" value="ROV93803.1"/>
    <property type="molecule type" value="Genomic_DNA"/>
</dbReference>
<feature type="transmembrane region" description="Helical" evidence="6">
    <location>
        <begin position="206"/>
        <end position="228"/>
    </location>
</feature>
<evidence type="ECO:0000313" key="9">
    <source>
        <dbReference type="Proteomes" id="UP000283895"/>
    </source>
</evidence>
<dbReference type="GO" id="GO:0016020">
    <property type="term" value="C:membrane"/>
    <property type="evidence" value="ECO:0007669"/>
    <property type="project" value="UniProtKB-SubCell"/>
</dbReference>
<feature type="transmembrane region" description="Helical" evidence="6">
    <location>
        <begin position="170"/>
        <end position="194"/>
    </location>
</feature>
<sequence>MMARVIFPMPEDVRAYIIANCVVQFVVVLVVAGRMVSRRIRRVRLSWDDYLIIAAVPQSLCLLILQGTTSTLGSGYHLSAAIMPHLETILKLNFAFEFVYLAALSTIKMSILSFYLRLFSPGTRMHRLTQLAMFVVGMWVCMHAEAAFMICQPVRLNWDVTAEGACGDQIKLFESIIITNIIVDSAIWSMPLYPVWHLQVKKSDKVGLTACFLIGLAVITAAVARVIYVTSVDIANDITGTMALTVFLATFEPNLAIICACIPMLRPLWVKFRVYISKIRHRTAIREGGDDPRHDNELGDMSPPGYRPTSKAAMRAIQEGGQGQGHLYTSSPGGHMWRIPQPGGGCPNGVDGQGGVVGVSFGVTAPLDAARRSGGGRRAVAAEYDGVSLECGSEWDLMPGLRVAPTRMRLDLKSKWTIPRG</sequence>
<dbReference type="InterPro" id="IPR052337">
    <property type="entry name" value="SAT4-like"/>
</dbReference>
<evidence type="ECO:0000256" key="1">
    <source>
        <dbReference type="ARBA" id="ARBA00004141"/>
    </source>
</evidence>
<dbReference type="PANTHER" id="PTHR33048:SF161">
    <property type="entry name" value="INTEGRAL MEMBRANE PROTEIN"/>
    <property type="match status" value="1"/>
</dbReference>
<feature type="domain" description="Rhodopsin" evidence="7">
    <location>
        <begin position="34"/>
        <end position="270"/>
    </location>
</feature>
<comment type="caution">
    <text evidence="8">The sequence shown here is derived from an EMBL/GenBank/DDBJ whole genome shotgun (WGS) entry which is preliminary data.</text>
</comment>
<keyword evidence="4 6" id="KW-0472">Membrane</keyword>
<dbReference type="AlphaFoldDB" id="A0A423VS52"/>
<evidence type="ECO:0000256" key="3">
    <source>
        <dbReference type="ARBA" id="ARBA00022989"/>
    </source>
</evidence>
<dbReference type="OrthoDB" id="3529975at2759"/>
<evidence type="ECO:0000256" key="6">
    <source>
        <dbReference type="SAM" id="Phobius"/>
    </source>
</evidence>
<feature type="transmembrane region" description="Helical" evidence="6">
    <location>
        <begin position="98"/>
        <end position="119"/>
    </location>
</feature>
<evidence type="ECO:0000256" key="5">
    <source>
        <dbReference type="ARBA" id="ARBA00038359"/>
    </source>
</evidence>
<dbReference type="InterPro" id="IPR049326">
    <property type="entry name" value="Rhodopsin_dom_fungi"/>
</dbReference>
<keyword evidence="3 6" id="KW-1133">Transmembrane helix</keyword>
<feature type="transmembrane region" description="Helical" evidence="6">
    <location>
        <begin position="15"/>
        <end position="37"/>
    </location>
</feature>
<evidence type="ECO:0000313" key="8">
    <source>
        <dbReference type="EMBL" id="ROV93803.1"/>
    </source>
</evidence>
<proteinExistence type="inferred from homology"/>
<dbReference type="PANTHER" id="PTHR33048">
    <property type="entry name" value="PTH11-LIKE INTEGRAL MEMBRANE PROTEIN (AFU_ORTHOLOGUE AFUA_5G11245)"/>
    <property type="match status" value="1"/>
</dbReference>